<dbReference type="InterPro" id="IPR021109">
    <property type="entry name" value="Peptidase_aspartic_dom_sf"/>
</dbReference>
<keyword evidence="3" id="KW-1185">Reference proteome</keyword>
<sequence length="308" mass="34424">MVSQKPPVKEEKVEVQGVKANVGRIGKWSIPSISSARRVSFEVDAARKKGTGVPTRVSPRFVVEAPAEPEEEDEDRNERFSTPGWGGEESRVQAPRTSTPRSVLKRKDKVVIELQDEDEQERVQKDREEVLKEVIIEKNKGTKKPNYVVPPKDKNKDKSGIADIWQKLMDHKVTVTIEDICTLNPEAAKKHLGEKLGMGEDVVEQSIMFRSAGGRITSKGKGVEDVVLSEGLRPEEVYEYLQHNMNNLYSCPLGYIEVKVGEHGMVRVTLLDSRSQINLMTEKQAKELGLEVQVGIDMKLVGIANNVA</sequence>
<dbReference type="AlphaFoldDB" id="A0A9P6T5U2"/>
<reference evidence="2" key="1">
    <citation type="submission" date="2013-11" db="EMBL/GenBank/DDBJ databases">
        <title>Genome sequence of the fusiform rust pathogen reveals effectors for host alternation and coevolution with pine.</title>
        <authorList>
            <consortium name="DOE Joint Genome Institute"/>
            <person name="Smith K."/>
            <person name="Pendleton A."/>
            <person name="Kubisiak T."/>
            <person name="Anderson C."/>
            <person name="Salamov A."/>
            <person name="Aerts A."/>
            <person name="Riley R."/>
            <person name="Clum A."/>
            <person name="Lindquist E."/>
            <person name="Ence D."/>
            <person name="Campbell M."/>
            <person name="Kronenberg Z."/>
            <person name="Feau N."/>
            <person name="Dhillon B."/>
            <person name="Hamelin R."/>
            <person name="Burleigh J."/>
            <person name="Smith J."/>
            <person name="Yandell M."/>
            <person name="Nelson C."/>
            <person name="Grigoriev I."/>
            <person name="Davis J."/>
        </authorList>
    </citation>
    <scope>NUCLEOTIDE SEQUENCE</scope>
    <source>
        <strain evidence="2">G11</strain>
    </source>
</reference>
<dbReference type="OrthoDB" id="2501290at2759"/>
<protein>
    <submittedName>
        <fullName evidence="2">Uncharacterized protein</fullName>
    </submittedName>
</protein>
<feature type="non-terminal residue" evidence="2">
    <location>
        <position position="308"/>
    </location>
</feature>
<feature type="region of interest" description="Disordered" evidence="1">
    <location>
        <begin position="48"/>
        <end position="102"/>
    </location>
</feature>
<proteinExistence type="predicted"/>
<evidence type="ECO:0000313" key="3">
    <source>
        <dbReference type="Proteomes" id="UP000886653"/>
    </source>
</evidence>
<dbReference type="Proteomes" id="UP000886653">
    <property type="component" value="Unassembled WGS sequence"/>
</dbReference>
<dbReference type="Gene3D" id="2.40.70.10">
    <property type="entry name" value="Acid Proteases"/>
    <property type="match status" value="1"/>
</dbReference>
<evidence type="ECO:0000313" key="2">
    <source>
        <dbReference type="EMBL" id="KAG0140272.1"/>
    </source>
</evidence>
<organism evidence="2 3">
    <name type="scientific">Cronartium quercuum f. sp. fusiforme G11</name>
    <dbReference type="NCBI Taxonomy" id="708437"/>
    <lineage>
        <taxon>Eukaryota</taxon>
        <taxon>Fungi</taxon>
        <taxon>Dikarya</taxon>
        <taxon>Basidiomycota</taxon>
        <taxon>Pucciniomycotina</taxon>
        <taxon>Pucciniomycetes</taxon>
        <taxon>Pucciniales</taxon>
        <taxon>Coleosporiaceae</taxon>
        <taxon>Cronartium</taxon>
    </lineage>
</organism>
<accession>A0A9P6T5U2</accession>
<comment type="caution">
    <text evidence="2">The sequence shown here is derived from an EMBL/GenBank/DDBJ whole genome shotgun (WGS) entry which is preliminary data.</text>
</comment>
<name>A0A9P6T5U2_9BASI</name>
<gene>
    <name evidence="2" type="ORF">CROQUDRAFT_136778</name>
</gene>
<evidence type="ECO:0000256" key="1">
    <source>
        <dbReference type="SAM" id="MobiDB-lite"/>
    </source>
</evidence>
<dbReference type="EMBL" id="MU167458">
    <property type="protein sequence ID" value="KAG0140272.1"/>
    <property type="molecule type" value="Genomic_DNA"/>
</dbReference>